<dbReference type="eggNOG" id="COG0189">
    <property type="taxonomic scope" value="Bacteria"/>
</dbReference>
<name>E6SGJ3_THEM7</name>
<evidence type="ECO:0008006" key="3">
    <source>
        <dbReference type="Google" id="ProtNLM"/>
    </source>
</evidence>
<dbReference type="EMBL" id="CP002344">
    <property type="protein sequence ID" value="ADU50539.1"/>
    <property type="molecule type" value="Genomic_DNA"/>
</dbReference>
<dbReference type="KEGG" id="tmr:Tmar_0418"/>
<dbReference type="Proteomes" id="UP000008915">
    <property type="component" value="Chromosome"/>
</dbReference>
<proteinExistence type="predicted"/>
<evidence type="ECO:0000313" key="2">
    <source>
        <dbReference type="Proteomes" id="UP000008915"/>
    </source>
</evidence>
<reference evidence="1 2" key="1">
    <citation type="journal article" date="2010" name="Stand. Genomic Sci.">
        <title>Complete genome sequence of Thermaerobacter marianensis type strain (7p75a).</title>
        <authorList>
            <person name="Han C."/>
            <person name="Gu W."/>
            <person name="Zhang X."/>
            <person name="Lapidus A."/>
            <person name="Nolan M."/>
            <person name="Copeland A."/>
            <person name="Lucas S."/>
            <person name="Del Rio T.G."/>
            <person name="Tice H."/>
            <person name="Cheng J.F."/>
            <person name="Tapia R."/>
            <person name="Goodwin L."/>
            <person name="Pitluck S."/>
            <person name="Pagani I."/>
            <person name="Ivanova N."/>
            <person name="Mavromatis K."/>
            <person name="Mikhailova N."/>
            <person name="Pati A."/>
            <person name="Chen A."/>
            <person name="Palaniappan K."/>
            <person name="Land M."/>
            <person name="Hauser L."/>
            <person name="Chang Y.J."/>
            <person name="Jeffries C.D."/>
            <person name="Schneider S."/>
            <person name="Rohde M."/>
            <person name="Goker M."/>
            <person name="Pukall R."/>
            <person name="Woyke T."/>
            <person name="Bristow J."/>
            <person name="Eisen J.A."/>
            <person name="Markowitz V."/>
            <person name="Hugenholtz P."/>
            <person name="Kyrpides N.C."/>
            <person name="Klenk H.P."/>
            <person name="Detter J.C."/>
        </authorList>
    </citation>
    <scope>NUCLEOTIDE SEQUENCE [LARGE SCALE GENOMIC DNA]</scope>
    <source>
        <strain evidence="2">ATCC 700841 / DSM 12885 / JCM 10246 / 7p75a</strain>
    </source>
</reference>
<gene>
    <name evidence="1" type="ordered locus">Tmar_0418</name>
</gene>
<dbReference type="AlphaFoldDB" id="E6SGJ3"/>
<keyword evidence="2" id="KW-1185">Reference proteome</keyword>
<dbReference type="STRING" id="644966.Tmar_0418"/>
<dbReference type="InterPro" id="IPR026838">
    <property type="entry name" value="YheC/D"/>
</dbReference>
<dbReference type="SUPFAM" id="SSF56059">
    <property type="entry name" value="Glutathione synthetase ATP-binding domain-like"/>
    <property type="match status" value="1"/>
</dbReference>
<dbReference type="HOGENOM" id="CLU_044334_0_1_9"/>
<organism evidence="1 2">
    <name type="scientific">Thermaerobacter marianensis (strain ATCC 700841 / DSM 12885 / JCM 10246 / 7p75a)</name>
    <dbReference type="NCBI Taxonomy" id="644966"/>
    <lineage>
        <taxon>Bacteria</taxon>
        <taxon>Bacillati</taxon>
        <taxon>Bacillota</taxon>
        <taxon>Clostridia</taxon>
        <taxon>Eubacteriales</taxon>
        <taxon>Clostridiales Family XVII. Incertae Sedis</taxon>
        <taxon>Thermaerobacter</taxon>
    </lineage>
</organism>
<accession>E6SGJ3</accession>
<dbReference type="Pfam" id="PF14398">
    <property type="entry name" value="ATPgrasp_YheCD"/>
    <property type="match status" value="1"/>
</dbReference>
<protein>
    <recommendedName>
        <fullName evidence="3">ATP-grasp domain-containing protein</fullName>
    </recommendedName>
</protein>
<reference evidence="2" key="2">
    <citation type="journal article" date="2010" name="Stand. Genomic Sci.">
        <title>Complete genome sequence of Thermaerobacter marianensis type strain (7p75aT).</title>
        <authorList>
            <person name="Han C."/>
            <person name="Gu W."/>
            <person name="Zhang X."/>
            <person name="Lapidus A."/>
            <person name="Nolan M."/>
            <person name="Copeland A."/>
            <person name="Lucas S."/>
            <person name="Glavina Del Rio T."/>
            <person name="Tice H."/>
            <person name="Cheng J."/>
            <person name="Tapia R."/>
            <person name="Goodwin L."/>
            <person name="Pitluck S."/>
            <person name="Pagani I."/>
            <person name="Ivanova N."/>
            <person name="Mavromatis K."/>
            <person name="Mikhailova N."/>
            <person name="Pati A."/>
            <person name="Chen A."/>
            <person name="Palaniappan K."/>
            <person name="Land M."/>
            <person name="Hauser L."/>
            <person name="Chang Y."/>
            <person name="Jeffries C."/>
            <person name="Schneider S."/>
            <person name="Rohde M."/>
            <person name="Goker M."/>
            <person name="Pukall R."/>
            <person name="Woyke T."/>
            <person name="Bristow J."/>
            <person name="Eisen J."/>
            <person name="Markowitz V."/>
            <person name="Hugenholtz P."/>
            <person name="Kyrpides N."/>
            <person name="Klenk H."/>
            <person name="Detter J."/>
        </authorList>
    </citation>
    <scope>NUCLEOTIDE SEQUENCE [LARGE SCALE GENOMIC DNA]</scope>
    <source>
        <strain evidence="2">ATCC 700841 / DSM 12885 / JCM 10246 / 7p75a</strain>
    </source>
</reference>
<sequence length="492" mass="54603">MATLGGRLVPIPTGGRRGARPVVATPVVLQRPDAVNLVLRGGHRMERVRVVPLHGSAPERVVHLGHGERAAPLRYDGANRTLALPPAWMGELGLTPDQEVHVRPRDGGQRLRLGPLVGLWVTRAVIRQWTPSLRVLMQEARAAGAIPVVFDLDGIDRRRGRVAGWVERGGKPARAVLPLPDVIYNRATYPNLRRRARARELRRQLIAVDRIPFVNTAAGFPKWETYEALRFFRATRELVPATIRFGDRKTFAGFLRRYPVAFLKADGGSAGGQVLRIQAARGGWRVQGRNQRMQIQQRFGHLDDLHAFLTRLTEDGQWVLQEGIPLPQLEGRPWDVRLEAKKNGQGEWEVPFIFVRWGPPAAVVTNEAQGADIFLLEDFRTRFAGLKVLRDLDAVATRVGRLVAMALEARYGLQGEVGVDFGLDRQGRPKVFEANAKSTHAPVPGQTVPQARWPMQYAVWLAGRAWAGRETGLALPIRSRLTVGGGDEDAAP</sequence>
<evidence type="ECO:0000313" key="1">
    <source>
        <dbReference type="EMBL" id="ADU50539.1"/>
    </source>
</evidence>